<accession>A0A5P1ELB4</accession>
<dbReference type="Gramene" id="ONK65361">
    <property type="protein sequence ID" value="ONK65361"/>
    <property type="gene ID" value="A4U43_C07F36320"/>
</dbReference>
<sequence length="137" mass="15750">MAKFERILHHFDKDNDGKISPFELQSCMKSIGEELSYEDAMDLVMSIDSNGDGLLELEELVKMLMENEEGEDKELREAFKMYGMDGEDCITAESLMRMLARLGNVVDVEECRSVICRFDLDGDGVISFDEFRLMMMH</sequence>
<protein>
    <recommendedName>
        <fullName evidence="4">EF-hand domain-containing protein</fullName>
    </recommendedName>
</protein>
<dbReference type="GO" id="GO:0005509">
    <property type="term" value="F:calcium ion binding"/>
    <property type="evidence" value="ECO:0007669"/>
    <property type="project" value="InterPro"/>
</dbReference>
<dbReference type="InterPro" id="IPR011992">
    <property type="entry name" value="EF-hand-dom_pair"/>
</dbReference>
<dbReference type="PANTHER" id="PTHR10891">
    <property type="entry name" value="EF-HAND CALCIUM-BINDING DOMAIN CONTAINING PROTEIN"/>
    <property type="match status" value="1"/>
</dbReference>
<dbReference type="CDD" id="cd00051">
    <property type="entry name" value="EFh"/>
    <property type="match status" value="1"/>
</dbReference>
<dbReference type="Proteomes" id="UP000243459">
    <property type="component" value="Chromosome 7"/>
</dbReference>
<organism evidence="5 6">
    <name type="scientific">Asparagus officinalis</name>
    <name type="common">Garden asparagus</name>
    <dbReference type="NCBI Taxonomy" id="4686"/>
    <lineage>
        <taxon>Eukaryota</taxon>
        <taxon>Viridiplantae</taxon>
        <taxon>Streptophyta</taxon>
        <taxon>Embryophyta</taxon>
        <taxon>Tracheophyta</taxon>
        <taxon>Spermatophyta</taxon>
        <taxon>Magnoliopsida</taxon>
        <taxon>Liliopsida</taxon>
        <taxon>Asparagales</taxon>
        <taxon>Asparagaceae</taxon>
        <taxon>Asparagoideae</taxon>
        <taxon>Asparagus</taxon>
    </lineage>
</organism>
<keyword evidence="3" id="KW-0106">Calcium</keyword>
<reference evidence="6" key="1">
    <citation type="journal article" date="2017" name="Nat. Commun.">
        <title>The asparagus genome sheds light on the origin and evolution of a young Y chromosome.</title>
        <authorList>
            <person name="Harkess A."/>
            <person name="Zhou J."/>
            <person name="Xu C."/>
            <person name="Bowers J.E."/>
            <person name="Van der Hulst R."/>
            <person name="Ayyampalayam S."/>
            <person name="Mercati F."/>
            <person name="Riccardi P."/>
            <person name="McKain M.R."/>
            <person name="Kakrana A."/>
            <person name="Tang H."/>
            <person name="Ray J."/>
            <person name="Groenendijk J."/>
            <person name="Arikit S."/>
            <person name="Mathioni S.M."/>
            <person name="Nakano M."/>
            <person name="Shan H."/>
            <person name="Telgmann-Rauber A."/>
            <person name="Kanno A."/>
            <person name="Yue Z."/>
            <person name="Chen H."/>
            <person name="Li W."/>
            <person name="Chen Y."/>
            <person name="Xu X."/>
            <person name="Zhang Y."/>
            <person name="Luo S."/>
            <person name="Chen H."/>
            <person name="Gao J."/>
            <person name="Mao Z."/>
            <person name="Pires J.C."/>
            <person name="Luo M."/>
            <person name="Kudrna D."/>
            <person name="Wing R.A."/>
            <person name="Meyers B.C."/>
            <person name="Yi K."/>
            <person name="Kong H."/>
            <person name="Lavrijsen P."/>
            <person name="Sunseri F."/>
            <person name="Falavigna A."/>
            <person name="Ye Y."/>
            <person name="Leebens-Mack J.H."/>
            <person name="Chen G."/>
        </authorList>
    </citation>
    <scope>NUCLEOTIDE SEQUENCE [LARGE SCALE GENOMIC DNA]</scope>
    <source>
        <strain evidence="6">cv. DH0086</strain>
    </source>
</reference>
<dbReference type="InterPro" id="IPR018247">
    <property type="entry name" value="EF_Hand_1_Ca_BS"/>
</dbReference>
<feature type="domain" description="EF-hand" evidence="4">
    <location>
        <begin position="35"/>
        <end position="70"/>
    </location>
</feature>
<keyword evidence="6" id="KW-1185">Reference proteome</keyword>
<dbReference type="SUPFAM" id="SSF47473">
    <property type="entry name" value="EF-hand"/>
    <property type="match status" value="1"/>
</dbReference>
<dbReference type="OMA" id="INCEFER"/>
<dbReference type="Gene3D" id="1.10.238.10">
    <property type="entry name" value="EF-hand"/>
    <property type="match status" value="2"/>
</dbReference>
<dbReference type="AlphaFoldDB" id="A0A5P1ELB4"/>
<dbReference type="PROSITE" id="PS50222">
    <property type="entry name" value="EF_HAND_2"/>
    <property type="match status" value="3"/>
</dbReference>
<evidence type="ECO:0000259" key="4">
    <source>
        <dbReference type="PROSITE" id="PS50222"/>
    </source>
</evidence>
<dbReference type="OrthoDB" id="26525at2759"/>
<dbReference type="EMBL" id="CM007387">
    <property type="protein sequence ID" value="ONK65361.1"/>
    <property type="molecule type" value="Genomic_DNA"/>
</dbReference>
<dbReference type="InterPro" id="IPR002048">
    <property type="entry name" value="EF_hand_dom"/>
</dbReference>
<evidence type="ECO:0000256" key="1">
    <source>
        <dbReference type="ARBA" id="ARBA00022723"/>
    </source>
</evidence>
<evidence type="ECO:0000313" key="6">
    <source>
        <dbReference type="Proteomes" id="UP000243459"/>
    </source>
</evidence>
<proteinExistence type="predicted"/>
<feature type="domain" description="EF-hand" evidence="4">
    <location>
        <begin position="1"/>
        <end position="34"/>
    </location>
</feature>
<dbReference type="FunFam" id="1.10.238.10:FF:000001">
    <property type="entry name" value="Calmodulin 1"/>
    <property type="match status" value="1"/>
</dbReference>
<dbReference type="SMART" id="SM00054">
    <property type="entry name" value="EFh"/>
    <property type="match status" value="4"/>
</dbReference>
<dbReference type="PROSITE" id="PS00018">
    <property type="entry name" value="EF_HAND_1"/>
    <property type="match status" value="3"/>
</dbReference>
<dbReference type="InterPro" id="IPR039647">
    <property type="entry name" value="EF_hand_pair_protein_CML-like"/>
</dbReference>
<evidence type="ECO:0000256" key="3">
    <source>
        <dbReference type="ARBA" id="ARBA00022837"/>
    </source>
</evidence>
<keyword evidence="1" id="KW-0479">Metal-binding</keyword>
<dbReference type="Pfam" id="PF13499">
    <property type="entry name" value="EF-hand_7"/>
    <property type="match status" value="2"/>
</dbReference>
<gene>
    <name evidence="5" type="ORF">A4U43_C07F36320</name>
</gene>
<evidence type="ECO:0000256" key="2">
    <source>
        <dbReference type="ARBA" id="ARBA00022737"/>
    </source>
</evidence>
<name>A0A5P1ELB4_ASPOF</name>
<evidence type="ECO:0000313" key="5">
    <source>
        <dbReference type="EMBL" id="ONK65361.1"/>
    </source>
</evidence>
<feature type="domain" description="EF-hand" evidence="4">
    <location>
        <begin position="106"/>
        <end position="137"/>
    </location>
</feature>
<keyword evidence="2" id="KW-0677">Repeat</keyword>